<keyword evidence="3" id="KW-1185">Reference proteome</keyword>
<gene>
    <name evidence="2" type="ORF">SORBI_3003G412500</name>
</gene>
<evidence type="ECO:0000313" key="3">
    <source>
        <dbReference type="Proteomes" id="UP000000768"/>
    </source>
</evidence>
<dbReference type="Gramene" id="KXG34045">
    <property type="protein sequence ID" value="KXG34045"/>
    <property type="gene ID" value="SORBI_3003G412500"/>
</dbReference>
<reference evidence="2 3" key="1">
    <citation type="journal article" date="2009" name="Nature">
        <title>The Sorghum bicolor genome and the diversification of grasses.</title>
        <authorList>
            <person name="Paterson A.H."/>
            <person name="Bowers J.E."/>
            <person name="Bruggmann R."/>
            <person name="Dubchak I."/>
            <person name="Grimwood J."/>
            <person name="Gundlach H."/>
            <person name="Haberer G."/>
            <person name="Hellsten U."/>
            <person name="Mitros T."/>
            <person name="Poliakov A."/>
            <person name="Schmutz J."/>
            <person name="Spannagl M."/>
            <person name="Tang H."/>
            <person name="Wang X."/>
            <person name="Wicker T."/>
            <person name="Bharti A.K."/>
            <person name="Chapman J."/>
            <person name="Feltus F.A."/>
            <person name="Gowik U."/>
            <person name="Grigoriev I.V."/>
            <person name="Lyons E."/>
            <person name="Maher C.A."/>
            <person name="Martis M."/>
            <person name="Narechania A."/>
            <person name="Otillar R.P."/>
            <person name="Penning B.W."/>
            <person name="Salamov A.A."/>
            <person name="Wang Y."/>
            <person name="Zhang L."/>
            <person name="Carpita N.C."/>
            <person name="Freeling M."/>
            <person name="Gingle A.R."/>
            <person name="Hash C.T."/>
            <person name="Keller B."/>
            <person name="Klein P."/>
            <person name="Kresovich S."/>
            <person name="McCann M.C."/>
            <person name="Ming R."/>
            <person name="Peterson D.G."/>
            <person name="Mehboob-ur-Rahman"/>
            <person name="Ware D."/>
            <person name="Westhoff P."/>
            <person name="Mayer K.F."/>
            <person name="Messing J."/>
            <person name="Rokhsar D.S."/>
        </authorList>
    </citation>
    <scope>NUCLEOTIDE SEQUENCE [LARGE SCALE GENOMIC DNA]</scope>
    <source>
        <strain evidence="3">cv. BTx623</strain>
    </source>
</reference>
<evidence type="ECO:0000256" key="1">
    <source>
        <dbReference type="SAM" id="SignalP"/>
    </source>
</evidence>
<dbReference type="AlphaFoldDB" id="A0A1B6Q806"/>
<dbReference type="Proteomes" id="UP000000768">
    <property type="component" value="Chromosome 3"/>
</dbReference>
<feature type="signal peptide" evidence="1">
    <location>
        <begin position="1"/>
        <end position="27"/>
    </location>
</feature>
<organism evidence="2 3">
    <name type="scientific">Sorghum bicolor</name>
    <name type="common">Sorghum</name>
    <name type="synonym">Sorghum vulgare</name>
    <dbReference type="NCBI Taxonomy" id="4558"/>
    <lineage>
        <taxon>Eukaryota</taxon>
        <taxon>Viridiplantae</taxon>
        <taxon>Streptophyta</taxon>
        <taxon>Embryophyta</taxon>
        <taxon>Tracheophyta</taxon>
        <taxon>Spermatophyta</taxon>
        <taxon>Magnoliopsida</taxon>
        <taxon>Liliopsida</taxon>
        <taxon>Poales</taxon>
        <taxon>Poaceae</taxon>
        <taxon>PACMAD clade</taxon>
        <taxon>Panicoideae</taxon>
        <taxon>Andropogonodae</taxon>
        <taxon>Andropogoneae</taxon>
        <taxon>Sorghinae</taxon>
        <taxon>Sorghum</taxon>
    </lineage>
</organism>
<feature type="chain" id="PRO_5008589509" description="Secreted protein" evidence="1">
    <location>
        <begin position="28"/>
        <end position="87"/>
    </location>
</feature>
<name>A0A1B6Q806_SORBI</name>
<keyword evidence="1" id="KW-0732">Signal</keyword>
<evidence type="ECO:0000313" key="2">
    <source>
        <dbReference type="EMBL" id="KXG34045.1"/>
    </source>
</evidence>
<sequence>MQPLHHGELLLLLLVVVLLLLLARVEGEMAPLMQCRHAARALARSAGLTVETTAKPCHGQAGAGQKLLSPPFSNRVVAVKLYYLFAF</sequence>
<dbReference type="EMBL" id="CM000762">
    <property type="protein sequence ID" value="KXG34045.1"/>
    <property type="molecule type" value="Genomic_DNA"/>
</dbReference>
<evidence type="ECO:0008006" key="4">
    <source>
        <dbReference type="Google" id="ProtNLM"/>
    </source>
</evidence>
<protein>
    <recommendedName>
        <fullName evidence="4">Secreted protein</fullName>
    </recommendedName>
</protein>
<reference evidence="3" key="2">
    <citation type="journal article" date="2018" name="Plant J.">
        <title>The Sorghum bicolor reference genome: improved assembly, gene annotations, a transcriptome atlas, and signatures of genome organization.</title>
        <authorList>
            <person name="McCormick R.F."/>
            <person name="Truong S.K."/>
            <person name="Sreedasyam A."/>
            <person name="Jenkins J."/>
            <person name="Shu S."/>
            <person name="Sims D."/>
            <person name="Kennedy M."/>
            <person name="Amirebrahimi M."/>
            <person name="Weers B.D."/>
            <person name="McKinley B."/>
            <person name="Mattison A."/>
            <person name="Morishige D.T."/>
            <person name="Grimwood J."/>
            <person name="Schmutz J."/>
            <person name="Mullet J.E."/>
        </authorList>
    </citation>
    <scope>NUCLEOTIDE SEQUENCE [LARGE SCALE GENOMIC DNA]</scope>
    <source>
        <strain evidence="3">cv. BTx623</strain>
    </source>
</reference>
<dbReference type="InParanoid" id="A0A1B6Q806"/>
<accession>A0A1B6Q806</accession>
<proteinExistence type="predicted"/>